<keyword evidence="3" id="KW-1185">Reference proteome</keyword>
<proteinExistence type="predicted"/>
<dbReference type="VEuPathDB" id="FungiDB:GMDG_05955"/>
<name>L8FQF8_PSED2</name>
<accession>L8FQF8</accession>
<dbReference type="InParanoid" id="L8FQF8"/>
<dbReference type="Proteomes" id="UP000011064">
    <property type="component" value="Unassembled WGS sequence"/>
</dbReference>
<sequence>MWTFTFFDKVKMTGWDARVLTTRTNSQYAWTRCANGTIQKSISKCYNCRTVNPVIPGNKDHKYAAPVRLNDADLMGCGCIWEEAAIEFCFFTYELEVLFGQANCANESAPKCLTFWMRRQILDFIRILMPGFIVKASFPASFGHLFSYGVREALLSKLVNNHKKAKAVNKLKTFEYLATVANNAVMASGPNAGLFLKDSVMAKEGERDSEDSKDDSDAAPLLKKPCSPTTKAARQAAKAARDAAEPSVKLKQPIKTPLAKKRKYTSKMKTVTKPSEGPHGDDDNTPGAGTAMAV</sequence>
<protein>
    <submittedName>
        <fullName evidence="2">Uncharacterized protein</fullName>
    </submittedName>
</protein>
<evidence type="ECO:0000256" key="1">
    <source>
        <dbReference type="SAM" id="MobiDB-lite"/>
    </source>
</evidence>
<dbReference type="EMBL" id="GL573305">
    <property type="protein sequence ID" value="ELR03122.1"/>
    <property type="molecule type" value="Genomic_DNA"/>
</dbReference>
<gene>
    <name evidence="2" type="ORF">GMDG_05955</name>
</gene>
<evidence type="ECO:0000313" key="3">
    <source>
        <dbReference type="Proteomes" id="UP000011064"/>
    </source>
</evidence>
<organism evidence="2 3">
    <name type="scientific">Pseudogymnoascus destructans (strain ATCC MYA-4855 / 20631-21)</name>
    <name type="common">Bat white-nose syndrome fungus</name>
    <name type="synonym">Geomyces destructans</name>
    <dbReference type="NCBI Taxonomy" id="658429"/>
    <lineage>
        <taxon>Eukaryota</taxon>
        <taxon>Fungi</taxon>
        <taxon>Dikarya</taxon>
        <taxon>Ascomycota</taxon>
        <taxon>Pezizomycotina</taxon>
        <taxon>Leotiomycetes</taxon>
        <taxon>Thelebolales</taxon>
        <taxon>Thelebolaceae</taxon>
        <taxon>Pseudogymnoascus</taxon>
    </lineage>
</organism>
<dbReference type="AlphaFoldDB" id="L8FQF8"/>
<reference evidence="3" key="1">
    <citation type="submission" date="2010-09" db="EMBL/GenBank/DDBJ databases">
        <title>The genome sequence of Geomyces destructans 20631-21.</title>
        <authorList>
            <consortium name="The Broad Institute Genome Sequencing Platform"/>
            <person name="Cuomo C.A."/>
            <person name="Blehert D.S."/>
            <person name="Lorch J.M."/>
            <person name="Young S.K."/>
            <person name="Zeng Q."/>
            <person name="Gargeya S."/>
            <person name="Fitzgerald M."/>
            <person name="Haas B."/>
            <person name="Abouelleil A."/>
            <person name="Alvarado L."/>
            <person name="Arachchi H.M."/>
            <person name="Berlin A."/>
            <person name="Brown A."/>
            <person name="Chapman S.B."/>
            <person name="Chen Z."/>
            <person name="Dunbar C."/>
            <person name="Freedman E."/>
            <person name="Gearin G."/>
            <person name="Gellesch M."/>
            <person name="Goldberg J."/>
            <person name="Griggs A."/>
            <person name="Gujja S."/>
            <person name="Heiman D."/>
            <person name="Howarth C."/>
            <person name="Larson L."/>
            <person name="Lui A."/>
            <person name="MacDonald P.J.P."/>
            <person name="Montmayeur A."/>
            <person name="Murphy C."/>
            <person name="Neiman D."/>
            <person name="Pearson M."/>
            <person name="Priest M."/>
            <person name="Roberts A."/>
            <person name="Saif S."/>
            <person name="Shea T."/>
            <person name="Shenoy N."/>
            <person name="Sisk P."/>
            <person name="Stolte C."/>
            <person name="Sykes S."/>
            <person name="Wortman J."/>
            <person name="Nusbaum C."/>
            <person name="Birren B."/>
        </authorList>
    </citation>
    <scope>NUCLEOTIDE SEQUENCE [LARGE SCALE GENOMIC DNA]</scope>
    <source>
        <strain evidence="3">ATCC MYA-4855 / 20631-21</strain>
    </source>
</reference>
<feature type="region of interest" description="Disordered" evidence="1">
    <location>
        <begin position="203"/>
        <end position="294"/>
    </location>
</feature>
<evidence type="ECO:0000313" key="2">
    <source>
        <dbReference type="EMBL" id="ELR03122.1"/>
    </source>
</evidence>
<dbReference type="HOGENOM" id="CLU_947055_0_0_1"/>